<dbReference type="InterPro" id="IPR018313">
    <property type="entry name" value="SBP_3_CS"/>
</dbReference>
<evidence type="ECO:0000313" key="7">
    <source>
        <dbReference type="EMBL" id="HIX50749.1"/>
    </source>
</evidence>
<evidence type="ECO:0000256" key="2">
    <source>
        <dbReference type="ARBA" id="ARBA00010333"/>
    </source>
</evidence>
<comment type="similarity">
    <text evidence="2 4">Belongs to the bacterial solute-binding protein 3 family.</text>
</comment>
<evidence type="ECO:0000256" key="4">
    <source>
        <dbReference type="RuleBase" id="RU003744"/>
    </source>
</evidence>
<evidence type="ECO:0000256" key="5">
    <source>
        <dbReference type="SAM" id="SignalP"/>
    </source>
</evidence>
<protein>
    <submittedName>
        <fullName evidence="7">Transporter substrate-binding domain-containing protein</fullName>
    </submittedName>
</protein>
<dbReference type="GO" id="GO:0030313">
    <property type="term" value="C:cell envelope"/>
    <property type="evidence" value="ECO:0007669"/>
    <property type="project" value="UniProtKB-SubCell"/>
</dbReference>
<evidence type="ECO:0000256" key="1">
    <source>
        <dbReference type="ARBA" id="ARBA00004196"/>
    </source>
</evidence>
<evidence type="ECO:0000256" key="3">
    <source>
        <dbReference type="ARBA" id="ARBA00022729"/>
    </source>
</evidence>
<feature type="signal peptide" evidence="5">
    <location>
        <begin position="1"/>
        <end position="22"/>
    </location>
</feature>
<dbReference type="Proteomes" id="UP000886847">
    <property type="component" value="Unassembled WGS sequence"/>
</dbReference>
<feature type="chain" id="PRO_5039527472" evidence="5">
    <location>
        <begin position="23"/>
        <end position="264"/>
    </location>
</feature>
<gene>
    <name evidence="7" type="ORF">H9851_05640</name>
</gene>
<proteinExistence type="inferred from homology"/>
<dbReference type="InterPro" id="IPR001638">
    <property type="entry name" value="Solute-binding_3/MltF_N"/>
</dbReference>
<dbReference type="EMBL" id="DXEW01000029">
    <property type="protein sequence ID" value="HIX50749.1"/>
    <property type="molecule type" value="Genomic_DNA"/>
</dbReference>
<dbReference type="SUPFAM" id="SSF53850">
    <property type="entry name" value="Periplasmic binding protein-like II"/>
    <property type="match status" value="1"/>
</dbReference>
<accession>A0A9D1W1N5</accession>
<dbReference type="PROSITE" id="PS01039">
    <property type="entry name" value="SBP_BACTERIAL_3"/>
    <property type="match status" value="1"/>
</dbReference>
<dbReference type="SMART" id="SM00062">
    <property type="entry name" value="PBPb"/>
    <property type="match status" value="1"/>
</dbReference>
<dbReference type="PANTHER" id="PTHR35936">
    <property type="entry name" value="MEMBRANE-BOUND LYTIC MUREIN TRANSGLYCOSYLASE F"/>
    <property type="match status" value="1"/>
</dbReference>
<dbReference type="Pfam" id="PF00497">
    <property type="entry name" value="SBP_bac_3"/>
    <property type="match status" value="1"/>
</dbReference>
<evidence type="ECO:0000313" key="8">
    <source>
        <dbReference type="Proteomes" id="UP000886847"/>
    </source>
</evidence>
<sequence length="264" mass="29039">MKKLLAAICSLAVLACGALAFAGCAGDGKQDLEYVKDKGTLVVGCTEFQPITYLEGGEWKGFDVEFARAVGEKLGVEVEFQIIKWSNKVFELNSKNIDCIWNGMTITEELQEQTEVSSPYMRNQQVAVIRVEDKDKYTDQDSIKDQKIVAENGSAGAGFGEELSDQFVAIDTQVQVFTELENKSADIGILDSVLAKYYLATPAYEGKYVLVDMGFPTEEYGIAFRKDSNLCEAVNEALAEMFADGSMQEIASAYGLESELIEIK</sequence>
<reference evidence="7" key="2">
    <citation type="submission" date="2021-04" db="EMBL/GenBank/DDBJ databases">
        <authorList>
            <person name="Gilroy R."/>
        </authorList>
    </citation>
    <scope>NUCLEOTIDE SEQUENCE</scope>
    <source>
        <strain evidence="7">2189</strain>
    </source>
</reference>
<reference evidence="7" key="1">
    <citation type="journal article" date="2021" name="PeerJ">
        <title>Extensive microbial diversity within the chicken gut microbiome revealed by metagenomics and culture.</title>
        <authorList>
            <person name="Gilroy R."/>
            <person name="Ravi A."/>
            <person name="Getino M."/>
            <person name="Pursley I."/>
            <person name="Horton D.L."/>
            <person name="Alikhan N.F."/>
            <person name="Baker D."/>
            <person name="Gharbi K."/>
            <person name="Hall N."/>
            <person name="Watson M."/>
            <person name="Adriaenssens E.M."/>
            <person name="Foster-Nyarko E."/>
            <person name="Jarju S."/>
            <person name="Secka A."/>
            <person name="Antonio M."/>
            <person name="Oren A."/>
            <person name="Chaudhuri R.R."/>
            <person name="La Ragione R."/>
            <person name="Hildebrand F."/>
            <person name="Pallen M.J."/>
        </authorList>
    </citation>
    <scope>NUCLEOTIDE SEQUENCE</scope>
    <source>
        <strain evidence="7">2189</strain>
    </source>
</reference>
<dbReference type="PROSITE" id="PS51257">
    <property type="entry name" value="PROKAR_LIPOPROTEIN"/>
    <property type="match status" value="1"/>
</dbReference>
<dbReference type="AlphaFoldDB" id="A0A9D1W1N5"/>
<dbReference type="Gene3D" id="3.40.190.10">
    <property type="entry name" value="Periplasmic binding protein-like II"/>
    <property type="match status" value="2"/>
</dbReference>
<name>A0A9D1W1N5_9FIRM</name>
<organism evidence="7 8">
    <name type="scientific">Candidatus Borkfalkia faecavium</name>
    <dbReference type="NCBI Taxonomy" id="2838508"/>
    <lineage>
        <taxon>Bacteria</taxon>
        <taxon>Bacillati</taxon>
        <taxon>Bacillota</taxon>
        <taxon>Clostridia</taxon>
        <taxon>Christensenellales</taxon>
        <taxon>Christensenellaceae</taxon>
        <taxon>Candidatus Borkfalkia</taxon>
    </lineage>
</organism>
<feature type="domain" description="Solute-binding protein family 3/N-terminal" evidence="6">
    <location>
        <begin position="40"/>
        <end position="258"/>
    </location>
</feature>
<evidence type="ECO:0000259" key="6">
    <source>
        <dbReference type="SMART" id="SM00062"/>
    </source>
</evidence>
<keyword evidence="3 5" id="KW-0732">Signal</keyword>
<comment type="caution">
    <text evidence="7">The sequence shown here is derived from an EMBL/GenBank/DDBJ whole genome shotgun (WGS) entry which is preliminary data.</text>
</comment>
<comment type="subcellular location">
    <subcellularLocation>
        <location evidence="1">Cell envelope</location>
    </subcellularLocation>
</comment>